<feature type="domain" description="CN hydrolase" evidence="2">
    <location>
        <begin position="4"/>
        <end position="252"/>
    </location>
</feature>
<name>A0A165WID8_9HYPH</name>
<dbReference type="Gene3D" id="3.60.110.10">
    <property type="entry name" value="Carbon-nitrogen hydrolase"/>
    <property type="match status" value="1"/>
</dbReference>
<dbReference type="Proteomes" id="UP000076577">
    <property type="component" value="Unassembled WGS sequence"/>
</dbReference>
<protein>
    <submittedName>
        <fullName evidence="3">2-oxoglutaramate amidase</fullName>
        <ecNumber evidence="3">3.5.1.111</ecNumber>
    </submittedName>
</protein>
<dbReference type="EMBL" id="LMCB01000047">
    <property type="protein sequence ID" value="KZL16558.1"/>
    <property type="molecule type" value="Genomic_DNA"/>
</dbReference>
<keyword evidence="1 3" id="KW-0378">Hydrolase</keyword>
<dbReference type="CDD" id="cd07572">
    <property type="entry name" value="nit"/>
    <property type="match status" value="1"/>
</dbReference>
<dbReference type="PANTHER" id="PTHR23088:SF27">
    <property type="entry name" value="DEAMINATED GLUTATHIONE AMIDASE"/>
    <property type="match status" value="1"/>
</dbReference>
<dbReference type="Pfam" id="PF00795">
    <property type="entry name" value="CN_hydrolase"/>
    <property type="match status" value="1"/>
</dbReference>
<dbReference type="RefSeq" id="WP_068008623.1">
    <property type="nucleotide sequence ID" value="NZ_FOFM01000002.1"/>
</dbReference>
<evidence type="ECO:0000259" key="2">
    <source>
        <dbReference type="PROSITE" id="PS50263"/>
    </source>
</evidence>
<organism evidence="3 4">
    <name type="scientific">Pseudovibrio axinellae</name>
    <dbReference type="NCBI Taxonomy" id="989403"/>
    <lineage>
        <taxon>Bacteria</taxon>
        <taxon>Pseudomonadati</taxon>
        <taxon>Pseudomonadota</taxon>
        <taxon>Alphaproteobacteria</taxon>
        <taxon>Hyphomicrobiales</taxon>
        <taxon>Stappiaceae</taxon>
        <taxon>Pseudovibrio</taxon>
    </lineage>
</organism>
<gene>
    <name evidence="3" type="ORF">PsAD2_03432</name>
</gene>
<dbReference type="InterPro" id="IPR036526">
    <property type="entry name" value="C-N_Hydrolase_sf"/>
</dbReference>
<sequence>MTSFVAACVQMRTGINPLENLEVCEALIKDAAAEGATYIQTPEMTNVLERSRKAQLAASNFEADDPFLERLGALAQELNVWLHIGSMAIRLEGERLANRGFLISPLGEIVARYDKIHMFDVDLPNGESWRESESYSAGGVSPVIDMGAVKLGMAICYDIRQPAIFREQSKVGAQVLTAPAAFTKQTGEAHWHVLQRARAIENGAFVVTAAQGGVHEDGRHTYGHSLMVDPWGQVIAELDHDEPGILIGELDMAKVGEARQRIPAIENARDFLVATVSVRGEMVS</sequence>
<reference evidence="3 4" key="1">
    <citation type="journal article" date="2016" name="Front. Microbiol.">
        <title>Comparative Genomic Analysis Reveals a Diverse Repertoire of Genes Involved in Prokaryote-Eukaryote Interactions within the Pseudovibrio Genus.</title>
        <authorList>
            <person name="Romano S."/>
            <person name="Fernandez-Guerra A."/>
            <person name="Reen F.J."/>
            <person name="Glockner F.O."/>
            <person name="Crowley S.P."/>
            <person name="O'Sullivan O."/>
            <person name="Cotter P.D."/>
            <person name="Adams C."/>
            <person name="Dobson A.D."/>
            <person name="O'Gara F."/>
        </authorList>
    </citation>
    <scope>NUCLEOTIDE SEQUENCE [LARGE SCALE GENOMIC DNA]</scope>
    <source>
        <strain evidence="3 4">Ad2</strain>
    </source>
</reference>
<proteinExistence type="predicted"/>
<dbReference type="STRING" id="989403.SAMN05421798_10214"/>
<dbReference type="OrthoDB" id="9811121at2"/>
<comment type="caution">
    <text evidence="3">The sequence shown here is derived from an EMBL/GenBank/DDBJ whole genome shotgun (WGS) entry which is preliminary data.</text>
</comment>
<dbReference type="SUPFAM" id="SSF56317">
    <property type="entry name" value="Carbon-nitrogen hydrolase"/>
    <property type="match status" value="1"/>
</dbReference>
<evidence type="ECO:0000313" key="3">
    <source>
        <dbReference type="EMBL" id="KZL16558.1"/>
    </source>
</evidence>
<dbReference type="EC" id="3.5.1.111" evidence="3"/>
<accession>A0A165WID8</accession>
<dbReference type="GO" id="GO:0106008">
    <property type="term" value="F:2-oxoglutaramate amidase activity"/>
    <property type="evidence" value="ECO:0007669"/>
    <property type="project" value="UniProtKB-EC"/>
</dbReference>
<dbReference type="AlphaFoldDB" id="A0A165WID8"/>
<dbReference type="PANTHER" id="PTHR23088">
    <property type="entry name" value="NITRILASE-RELATED"/>
    <property type="match status" value="1"/>
</dbReference>
<dbReference type="PROSITE" id="PS50263">
    <property type="entry name" value="CN_HYDROLASE"/>
    <property type="match status" value="1"/>
</dbReference>
<dbReference type="InterPro" id="IPR045254">
    <property type="entry name" value="Nit1/2_C-N_Hydrolase"/>
</dbReference>
<evidence type="ECO:0000256" key="1">
    <source>
        <dbReference type="ARBA" id="ARBA00022801"/>
    </source>
</evidence>
<evidence type="ECO:0000313" key="4">
    <source>
        <dbReference type="Proteomes" id="UP000076577"/>
    </source>
</evidence>
<dbReference type="InterPro" id="IPR003010">
    <property type="entry name" value="C-N_Hydrolase"/>
</dbReference>
<keyword evidence="4" id="KW-1185">Reference proteome</keyword>
<dbReference type="PATRIC" id="fig|989403.3.peg.3698"/>